<organism evidence="1 2">
    <name type="scientific">Salix udensis</name>
    <dbReference type="NCBI Taxonomy" id="889485"/>
    <lineage>
        <taxon>Eukaryota</taxon>
        <taxon>Viridiplantae</taxon>
        <taxon>Streptophyta</taxon>
        <taxon>Embryophyta</taxon>
        <taxon>Tracheophyta</taxon>
        <taxon>Spermatophyta</taxon>
        <taxon>Magnoliopsida</taxon>
        <taxon>eudicotyledons</taxon>
        <taxon>Gunneridae</taxon>
        <taxon>Pentapetalae</taxon>
        <taxon>rosids</taxon>
        <taxon>fabids</taxon>
        <taxon>Malpighiales</taxon>
        <taxon>Salicaceae</taxon>
        <taxon>Saliceae</taxon>
        <taxon>Salix</taxon>
    </lineage>
</organism>
<feature type="non-terminal residue" evidence="1">
    <location>
        <position position="17"/>
    </location>
</feature>
<sequence>MEKASSLEEIKNETVDL</sequence>
<dbReference type="EMBL" id="JAPFFJ010000001">
    <property type="protein sequence ID" value="KAJ6435477.1"/>
    <property type="molecule type" value="Genomic_DNA"/>
</dbReference>
<dbReference type="AlphaFoldDB" id="A0AAD6PMA2"/>
<accession>A0AAD6PMA2</accession>
<reference evidence="1 2" key="1">
    <citation type="journal article" date="2023" name="Int. J. Mol. Sci.">
        <title>De Novo Assembly and Annotation of 11 Diverse Shrub Willow (Salix) Genomes Reveals Novel Gene Organization in Sex-Linked Regions.</title>
        <authorList>
            <person name="Hyden B."/>
            <person name="Feng K."/>
            <person name="Yates T.B."/>
            <person name="Jawdy S."/>
            <person name="Cereghino C."/>
            <person name="Smart L.B."/>
            <person name="Muchero W."/>
        </authorList>
    </citation>
    <scope>NUCLEOTIDE SEQUENCE [LARGE SCALE GENOMIC DNA]</scope>
    <source>
        <tissue evidence="1">Shoot tip</tissue>
    </source>
</reference>
<name>A0AAD6PMA2_9ROSI</name>
<evidence type="ECO:0000313" key="2">
    <source>
        <dbReference type="Proteomes" id="UP001162972"/>
    </source>
</evidence>
<proteinExistence type="predicted"/>
<evidence type="ECO:0000313" key="1">
    <source>
        <dbReference type="EMBL" id="KAJ6435477.1"/>
    </source>
</evidence>
<protein>
    <submittedName>
        <fullName evidence="1">Uncharacterized protein</fullName>
    </submittedName>
</protein>
<gene>
    <name evidence="1" type="ORF">OIU84_000628</name>
</gene>
<dbReference type="Proteomes" id="UP001162972">
    <property type="component" value="Chromosome 18"/>
</dbReference>
<keyword evidence="2" id="KW-1185">Reference proteome</keyword>
<comment type="caution">
    <text evidence="1">The sequence shown here is derived from an EMBL/GenBank/DDBJ whole genome shotgun (WGS) entry which is preliminary data.</text>
</comment>